<dbReference type="RefSeq" id="WP_145350984.1">
    <property type="nucleotide sequence ID" value="NZ_CP036262.1"/>
</dbReference>
<accession>A0A517MD18</accession>
<sequence>MSVKTAVGIVNATVTVNPAFLQEIKDSNLDLWRTRDEIHACFESIEPRAKVASQLVRLLDDLRDHLALQFALEEAYGFITVAQELAMPEAANAKRQHCALYLEISELCERAEELQYRGLAAEQFALIVEETRLFDARWDAHERLERRLADRSCSRASL</sequence>
<gene>
    <name evidence="1" type="ORF">FF011L_15320</name>
</gene>
<evidence type="ECO:0000313" key="2">
    <source>
        <dbReference type="Proteomes" id="UP000320672"/>
    </source>
</evidence>
<dbReference type="EMBL" id="CP036262">
    <property type="protein sequence ID" value="QDS92783.1"/>
    <property type="molecule type" value="Genomic_DNA"/>
</dbReference>
<dbReference type="KEGG" id="rml:FF011L_15320"/>
<reference evidence="1 2" key="1">
    <citation type="submission" date="2019-02" db="EMBL/GenBank/DDBJ databases">
        <title>Deep-cultivation of Planctomycetes and their phenomic and genomic characterization uncovers novel biology.</title>
        <authorList>
            <person name="Wiegand S."/>
            <person name="Jogler M."/>
            <person name="Boedeker C."/>
            <person name="Pinto D."/>
            <person name="Vollmers J."/>
            <person name="Rivas-Marin E."/>
            <person name="Kohn T."/>
            <person name="Peeters S.H."/>
            <person name="Heuer A."/>
            <person name="Rast P."/>
            <person name="Oberbeckmann S."/>
            <person name="Bunk B."/>
            <person name="Jeske O."/>
            <person name="Meyerdierks A."/>
            <person name="Storesund J.E."/>
            <person name="Kallscheuer N."/>
            <person name="Luecker S."/>
            <person name="Lage O.M."/>
            <person name="Pohl T."/>
            <person name="Merkel B.J."/>
            <person name="Hornburger P."/>
            <person name="Mueller R.-W."/>
            <person name="Bruemmer F."/>
            <person name="Labrenz M."/>
            <person name="Spormann A.M."/>
            <person name="Op den Camp H."/>
            <person name="Overmann J."/>
            <person name="Amann R."/>
            <person name="Jetten M.S.M."/>
            <person name="Mascher T."/>
            <person name="Medema M.H."/>
            <person name="Devos D.P."/>
            <person name="Kaster A.-K."/>
            <person name="Ovreas L."/>
            <person name="Rohde M."/>
            <person name="Galperin M.Y."/>
            <person name="Jogler C."/>
        </authorList>
    </citation>
    <scope>NUCLEOTIDE SEQUENCE [LARGE SCALE GENOMIC DNA]</scope>
    <source>
        <strain evidence="1 2">FF011L</strain>
    </source>
</reference>
<proteinExistence type="predicted"/>
<evidence type="ECO:0000313" key="1">
    <source>
        <dbReference type="EMBL" id="QDS92783.1"/>
    </source>
</evidence>
<dbReference type="Proteomes" id="UP000320672">
    <property type="component" value="Chromosome"/>
</dbReference>
<protein>
    <recommendedName>
        <fullName evidence="3">Hemerythrin-like domain-containing protein</fullName>
    </recommendedName>
</protein>
<dbReference type="AlphaFoldDB" id="A0A517MD18"/>
<name>A0A517MD18_9BACT</name>
<dbReference type="OrthoDB" id="276004at2"/>
<evidence type="ECO:0008006" key="3">
    <source>
        <dbReference type="Google" id="ProtNLM"/>
    </source>
</evidence>
<keyword evidence="2" id="KW-1185">Reference proteome</keyword>
<organism evidence="1 2">
    <name type="scientific">Roseimaritima multifibrata</name>
    <dbReference type="NCBI Taxonomy" id="1930274"/>
    <lineage>
        <taxon>Bacteria</taxon>
        <taxon>Pseudomonadati</taxon>
        <taxon>Planctomycetota</taxon>
        <taxon>Planctomycetia</taxon>
        <taxon>Pirellulales</taxon>
        <taxon>Pirellulaceae</taxon>
        <taxon>Roseimaritima</taxon>
    </lineage>
</organism>